<comment type="caution">
    <text evidence="6">The sequence shown here is derived from an EMBL/GenBank/DDBJ whole genome shotgun (WGS) entry which is preliminary data.</text>
</comment>
<dbReference type="SUPFAM" id="SSF52540">
    <property type="entry name" value="P-loop containing nucleoside triphosphate hydrolases"/>
    <property type="match status" value="1"/>
</dbReference>
<sequence length="329" mass="37030">MSEIILDIQNLTKYFDIGSFGTKKYVHAVEDVSFELHKSETLGIVGESGSGKSTLARLILGLIPVTSGKVYYEGDEITGVKGKYASKVRSDIQMVFQDPYASLNPRIKIGESIAEPIIVNKLIKNKKDVRLRVEELLNLVGLQPEMYDRYPHEFSGGQRQRIGIARALSLNPKVLICDEAVSALDVSVQAQVLNLFNRLKDELNLTYIFIGHDLSVVKYVSNRILVMYLGEIMEIANTEDIFINTQHPYTKALISAIPEVKSKGIKERIILKGDIPSPVNPPEGCRFYSRCFKAQDKCGKTHPELREIDTDHFVRCHFSEKGGNKWLDI</sequence>
<dbReference type="InterPro" id="IPR013563">
    <property type="entry name" value="Oligopep_ABC_C"/>
</dbReference>
<dbReference type="Gene3D" id="3.40.50.300">
    <property type="entry name" value="P-loop containing nucleotide triphosphate hydrolases"/>
    <property type="match status" value="1"/>
</dbReference>
<dbReference type="Pfam" id="PF08352">
    <property type="entry name" value="oligo_HPY"/>
    <property type="match status" value="1"/>
</dbReference>
<dbReference type="Proteomes" id="UP000601171">
    <property type="component" value="Unassembled WGS sequence"/>
</dbReference>
<dbReference type="InterPro" id="IPR027417">
    <property type="entry name" value="P-loop_NTPase"/>
</dbReference>
<dbReference type="CDD" id="cd03257">
    <property type="entry name" value="ABC_NikE_OppD_transporters"/>
    <property type="match status" value="1"/>
</dbReference>
<dbReference type="GO" id="GO:0015833">
    <property type="term" value="P:peptide transport"/>
    <property type="evidence" value="ECO:0007669"/>
    <property type="project" value="InterPro"/>
</dbReference>
<name>A0A926EV18_9FIRM</name>
<dbReference type="PANTHER" id="PTHR43776:SF7">
    <property type="entry name" value="D,D-DIPEPTIDE TRANSPORT ATP-BINDING PROTEIN DDPF-RELATED"/>
    <property type="match status" value="1"/>
</dbReference>
<dbReference type="InterPro" id="IPR003439">
    <property type="entry name" value="ABC_transporter-like_ATP-bd"/>
</dbReference>
<dbReference type="PROSITE" id="PS50893">
    <property type="entry name" value="ABC_TRANSPORTER_2"/>
    <property type="match status" value="1"/>
</dbReference>
<dbReference type="Pfam" id="PF00005">
    <property type="entry name" value="ABC_tran"/>
    <property type="match status" value="1"/>
</dbReference>
<dbReference type="AlphaFoldDB" id="A0A926EV18"/>
<dbReference type="RefSeq" id="WP_262428455.1">
    <property type="nucleotide sequence ID" value="NZ_JACRTG010000005.1"/>
</dbReference>
<reference evidence="6" key="1">
    <citation type="submission" date="2020-08" db="EMBL/GenBank/DDBJ databases">
        <title>Genome public.</title>
        <authorList>
            <person name="Liu C."/>
            <person name="Sun Q."/>
        </authorList>
    </citation>
    <scope>NUCLEOTIDE SEQUENCE</scope>
    <source>
        <strain evidence="6">BX21</strain>
    </source>
</reference>
<evidence type="ECO:0000256" key="1">
    <source>
        <dbReference type="ARBA" id="ARBA00005417"/>
    </source>
</evidence>
<keyword evidence="2" id="KW-0813">Transport</keyword>
<dbReference type="InterPro" id="IPR050319">
    <property type="entry name" value="ABC_transp_ATP-bind"/>
</dbReference>
<protein>
    <submittedName>
        <fullName evidence="6">ATP-binding cassette domain-containing protein</fullName>
    </submittedName>
</protein>
<dbReference type="NCBIfam" id="TIGR01727">
    <property type="entry name" value="oligo_HPY"/>
    <property type="match status" value="1"/>
</dbReference>
<evidence type="ECO:0000256" key="3">
    <source>
        <dbReference type="ARBA" id="ARBA00022741"/>
    </source>
</evidence>
<dbReference type="GO" id="GO:0016887">
    <property type="term" value="F:ATP hydrolysis activity"/>
    <property type="evidence" value="ECO:0007669"/>
    <property type="project" value="InterPro"/>
</dbReference>
<keyword evidence="4 6" id="KW-0067">ATP-binding</keyword>
<dbReference type="SMART" id="SM00382">
    <property type="entry name" value="AAA"/>
    <property type="match status" value="1"/>
</dbReference>
<dbReference type="PROSITE" id="PS00211">
    <property type="entry name" value="ABC_TRANSPORTER_1"/>
    <property type="match status" value="1"/>
</dbReference>
<organism evidence="6 7">
    <name type="scientific">Paratissierella segnis</name>
    <dbReference type="NCBI Taxonomy" id="2763679"/>
    <lineage>
        <taxon>Bacteria</taxon>
        <taxon>Bacillati</taxon>
        <taxon>Bacillota</taxon>
        <taxon>Tissierellia</taxon>
        <taxon>Tissierellales</taxon>
        <taxon>Tissierellaceae</taxon>
        <taxon>Paratissierella</taxon>
    </lineage>
</organism>
<comment type="similarity">
    <text evidence="1">Belongs to the ABC transporter superfamily.</text>
</comment>
<accession>A0A926EV18</accession>
<gene>
    <name evidence="6" type="ORF">H8707_01845</name>
</gene>
<keyword evidence="7" id="KW-1185">Reference proteome</keyword>
<proteinExistence type="inferred from homology"/>
<dbReference type="EMBL" id="JACRTG010000005">
    <property type="protein sequence ID" value="MBC8586984.1"/>
    <property type="molecule type" value="Genomic_DNA"/>
</dbReference>
<dbReference type="PANTHER" id="PTHR43776">
    <property type="entry name" value="TRANSPORT ATP-BINDING PROTEIN"/>
    <property type="match status" value="1"/>
</dbReference>
<dbReference type="GO" id="GO:0005524">
    <property type="term" value="F:ATP binding"/>
    <property type="evidence" value="ECO:0007669"/>
    <property type="project" value="UniProtKB-KW"/>
</dbReference>
<feature type="domain" description="ABC transporter" evidence="5">
    <location>
        <begin position="6"/>
        <end position="254"/>
    </location>
</feature>
<evidence type="ECO:0000313" key="6">
    <source>
        <dbReference type="EMBL" id="MBC8586984.1"/>
    </source>
</evidence>
<evidence type="ECO:0000259" key="5">
    <source>
        <dbReference type="PROSITE" id="PS50893"/>
    </source>
</evidence>
<dbReference type="InterPro" id="IPR003593">
    <property type="entry name" value="AAA+_ATPase"/>
</dbReference>
<dbReference type="GO" id="GO:0055085">
    <property type="term" value="P:transmembrane transport"/>
    <property type="evidence" value="ECO:0007669"/>
    <property type="project" value="UniProtKB-ARBA"/>
</dbReference>
<dbReference type="FunFam" id="3.40.50.300:FF:000016">
    <property type="entry name" value="Oligopeptide ABC transporter ATP-binding component"/>
    <property type="match status" value="1"/>
</dbReference>
<keyword evidence="3" id="KW-0547">Nucleotide-binding</keyword>
<dbReference type="InterPro" id="IPR017871">
    <property type="entry name" value="ABC_transporter-like_CS"/>
</dbReference>
<evidence type="ECO:0000256" key="2">
    <source>
        <dbReference type="ARBA" id="ARBA00022448"/>
    </source>
</evidence>
<evidence type="ECO:0000313" key="7">
    <source>
        <dbReference type="Proteomes" id="UP000601171"/>
    </source>
</evidence>
<evidence type="ECO:0000256" key="4">
    <source>
        <dbReference type="ARBA" id="ARBA00022840"/>
    </source>
</evidence>